<organism evidence="3 4">
    <name type="scientific">Gossypium arboreum</name>
    <name type="common">Tree cotton</name>
    <name type="synonym">Gossypium nanking</name>
    <dbReference type="NCBI Taxonomy" id="29729"/>
    <lineage>
        <taxon>Eukaryota</taxon>
        <taxon>Viridiplantae</taxon>
        <taxon>Streptophyta</taxon>
        <taxon>Embryophyta</taxon>
        <taxon>Tracheophyta</taxon>
        <taxon>Spermatophyta</taxon>
        <taxon>Magnoliopsida</taxon>
        <taxon>eudicotyledons</taxon>
        <taxon>Gunneridae</taxon>
        <taxon>Pentapetalae</taxon>
        <taxon>rosids</taxon>
        <taxon>malvids</taxon>
        <taxon>Malvales</taxon>
        <taxon>Malvaceae</taxon>
        <taxon>Malvoideae</taxon>
        <taxon>Gossypium</taxon>
    </lineage>
</organism>
<protein>
    <submittedName>
        <fullName evidence="3">Anther-specific LAT52</fullName>
    </submittedName>
</protein>
<dbReference type="Pfam" id="PF01190">
    <property type="entry name" value="Pollen_Ole_e_1"/>
    <property type="match status" value="1"/>
</dbReference>
<dbReference type="InterPro" id="IPR006040">
    <property type="entry name" value="Allergen_Ole_e_I_CS"/>
</dbReference>
<dbReference type="GO" id="GO:0005615">
    <property type="term" value="C:extracellular space"/>
    <property type="evidence" value="ECO:0007669"/>
    <property type="project" value="InterPro"/>
</dbReference>
<keyword evidence="2" id="KW-1015">Disulfide bond</keyword>
<dbReference type="PROSITE" id="PS00925">
    <property type="entry name" value="OLEEI"/>
    <property type="match status" value="1"/>
</dbReference>
<dbReference type="OrthoDB" id="1896520at2759"/>
<comment type="similarity">
    <text evidence="1">Belongs to the Ole e I family.</text>
</comment>
<gene>
    <name evidence="3" type="ORF">F383_15603</name>
</gene>
<dbReference type="InterPro" id="IPR006041">
    <property type="entry name" value="Pollen_Ole_e1_allergen"/>
</dbReference>
<reference evidence="4" key="1">
    <citation type="submission" date="2014-09" db="EMBL/GenBank/DDBJ databases">
        <authorList>
            <person name="Mudge J."/>
            <person name="Ramaraj T."/>
            <person name="Lindquist I.E."/>
            <person name="Bharti A.K."/>
            <person name="Sundararajan A."/>
            <person name="Cameron C.T."/>
            <person name="Woodward J.E."/>
            <person name="May G.D."/>
            <person name="Brubaker C."/>
            <person name="Broadhvest J."/>
            <person name="Wilkins T.A."/>
        </authorList>
    </citation>
    <scope>NUCLEOTIDE SEQUENCE</scope>
    <source>
        <strain evidence="4">cv. AKA8401</strain>
    </source>
</reference>
<evidence type="ECO:0000256" key="1">
    <source>
        <dbReference type="ARBA" id="ARBA00010049"/>
    </source>
</evidence>
<accession>A0A0B0Q316</accession>
<proteinExistence type="inferred from homology"/>
<dbReference type="KEGG" id="gab:108460952"/>
<dbReference type="OMA" id="ITEASHY"/>
<keyword evidence="4" id="KW-1185">Reference proteome</keyword>
<evidence type="ECO:0000256" key="2">
    <source>
        <dbReference type="ARBA" id="ARBA00023157"/>
    </source>
</evidence>
<evidence type="ECO:0000313" key="3">
    <source>
        <dbReference type="EMBL" id="KHG30321.1"/>
    </source>
</evidence>
<evidence type="ECO:0000313" key="4">
    <source>
        <dbReference type="Proteomes" id="UP000032142"/>
    </source>
</evidence>
<name>A0A0B0Q316_GOSAR</name>
<dbReference type="PANTHER" id="PTHR31614">
    <property type="entry name" value="PROTEIN DOWNSTREAM OF FLC-RELATED"/>
    <property type="match status" value="1"/>
</dbReference>
<sequence>MAKVLLFIALCVLPALVSATRILNNQLVVEGYVYCDTCRAGFETPKTRRLADAMVKLVCSDRKTGGVVFEKEGYTDKTGKYQIRVSEDHLDQICDAVLVKSPQLGCATMSPGRERARVILTNSNGISSTTRYANSMGFMVDKAEAGCAEMMKMYREDEEDV</sequence>
<dbReference type="Proteomes" id="UP000032142">
    <property type="component" value="Unassembled WGS sequence"/>
</dbReference>
<dbReference type="EMBL" id="KN455932">
    <property type="protein sequence ID" value="KHG30321.1"/>
    <property type="molecule type" value="Genomic_DNA"/>
</dbReference>
<dbReference type="PANTHER" id="PTHR31614:SF5">
    <property type="entry name" value="ALLERGEN-LIKE PROTEIN BRSN20"/>
    <property type="match status" value="1"/>
</dbReference>
<dbReference type="AlphaFoldDB" id="A0A0B0Q316"/>